<dbReference type="AlphaFoldDB" id="A0A238U846"/>
<accession>A0A238U846</accession>
<name>A0A238U846_9FLAO</name>
<dbReference type="EMBL" id="LT899436">
    <property type="protein sequence ID" value="SNR15272.1"/>
    <property type="molecule type" value="Genomic_DNA"/>
</dbReference>
<evidence type="ECO:0000313" key="1">
    <source>
        <dbReference type="EMBL" id="SNR15272.1"/>
    </source>
</evidence>
<dbReference type="KEGG" id="tje:TJEJU_1542"/>
<reference evidence="1 2" key="1">
    <citation type="submission" date="2017-07" db="EMBL/GenBank/DDBJ databases">
        <authorList>
            <person name="Sun Z.S."/>
            <person name="Albrecht U."/>
            <person name="Echele G."/>
            <person name="Lee C.C."/>
        </authorList>
    </citation>
    <scope>NUCLEOTIDE SEQUENCE [LARGE SCALE GENOMIC DNA]</scope>
    <source>
        <strain evidence="2">type strain: KCTC 22618</strain>
    </source>
</reference>
<protein>
    <recommendedName>
        <fullName evidence="3">Sensor of ECF-type sigma factor</fullName>
    </recommendedName>
</protein>
<proteinExistence type="predicted"/>
<organism evidence="1 2">
    <name type="scientific">Tenacibaculum jejuense</name>
    <dbReference type="NCBI Taxonomy" id="584609"/>
    <lineage>
        <taxon>Bacteria</taxon>
        <taxon>Pseudomonadati</taxon>
        <taxon>Bacteroidota</taxon>
        <taxon>Flavobacteriia</taxon>
        <taxon>Flavobacteriales</taxon>
        <taxon>Flavobacteriaceae</taxon>
        <taxon>Tenacibaculum</taxon>
    </lineage>
</organism>
<dbReference type="OrthoDB" id="675330at2"/>
<dbReference type="Proteomes" id="UP000215214">
    <property type="component" value="Chromosome TJEJU"/>
</dbReference>
<evidence type="ECO:0000313" key="2">
    <source>
        <dbReference type="Proteomes" id="UP000215214"/>
    </source>
</evidence>
<keyword evidence="2" id="KW-1185">Reference proteome</keyword>
<dbReference type="RefSeq" id="WP_157730147.1">
    <property type="nucleotide sequence ID" value="NZ_LT899436.1"/>
</dbReference>
<evidence type="ECO:0008006" key="3">
    <source>
        <dbReference type="Google" id="ProtNLM"/>
    </source>
</evidence>
<sequence>MKKTILFLIVTFVVFTTYAQRPDKSKIMRAKKIAFITENLDLSEQEAEKFWPLYNKFDKAKRKLYKQEKEEIRNKIRSAGGLDNVSEDEAKRYLKLFHKIKASHEEIKASFHNDLLVFLSAKKVLKLEILEHRFNKNMIKRFKERRGRNRRNQ</sequence>
<gene>
    <name evidence="1" type="ORF">TJEJU_1542</name>
</gene>